<proteinExistence type="predicted"/>
<name>A0ABY8R0Q2_PARBF</name>
<sequence>MTRIINQSIKYNKLPSEILRIDDKYVAFCFDEACMYISSELENGNEPNWEDEKLSTEESREKTFNLAEQLRMKGGEK</sequence>
<evidence type="ECO:0000313" key="2">
    <source>
        <dbReference type="Proteomes" id="UP001239169"/>
    </source>
</evidence>
<dbReference type="EMBL" id="CP124685">
    <property type="protein sequence ID" value="WGX74893.1"/>
    <property type="molecule type" value="Genomic_DNA"/>
</dbReference>
<keyword evidence="2" id="KW-1185">Reference proteome</keyword>
<protein>
    <submittedName>
        <fullName evidence="1">Uncharacterized protein</fullName>
    </submittedName>
</protein>
<gene>
    <name evidence="1" type="ORF">QJS64_12235</name>
</gene>
<accession>A0ABY8R0Q2</accession>
<evidence type="ECO:0000313" key="1">
    <source>
        <dbReference type="EMBL" id="WGX74893.1"/>
    </source>
</evidence>
<organism evidence="1 2">
    <name type="scientific">Paraclostridium bifermentans</name>
    <name type="common">Clostridium bifermentans</name>
    <dbReference type="NCBI Taxonomy" id="1490"/>
    <lineage>
        <taxon>Bacteria</taxon>
        <taxon>Bacillati</taxon>
        <taxon>Bacillota</taxon>
        <taxon>Clostridia</taxon>
        <taxon>Peptostreptococcales</taxon>
        <taxon>Peptostreptococcaceae</taxon>
        <taxon>Paraclostridium</taxon>
    </lineage>
</organism>
<dbReference type="Proteomes" id="UP001239169">
    <property type="component" value="Chromosome"/>
</dbReference>
<reference evidence="1 2" key="1">
    <citation type="submission" date="2023-04" db="EMBL/GenBank/DDBJ databases">
        <title>Bacteria Genome Submission.</title>
        <authorList>
            <person name="Isaac P."/>
        </authorList>
    </citation>
    <scope>NUCLEOTIDE SEQUENCE [LARGE SCALE GENOMIC DNA]</scope>
    <source>
        <strain evidence="1 2">SampleS7P1</strain>
    </source>
</reference>